<evidence type="ECO:0000256" key="3">
    <source>
        <dbReference type="ARBA" id="ARBA00022723"/>
    </source>
</evidence>
<keyword evidence="7" id="KW-0175">Coiled coil</keyword>
<dbReference type="Gene3D" id="2.70.70.10">
    <property type="entry name" value="Glucose Permease (Domain IIA)"/>
    <property type="match status" value="1"/>
</dbReference>
<evidence type="ECO:0000259" key="8">
    <source>
        <dbReference type="Pfam" id="PF01551"/>
    </source>
</evidence>
<keyword evidence="6" id="KW-0482">Metalloprotease</keyword>
<dbReference type="PANTHER" id="PTHR21666">
    <property type="entry name" value="PEPTIDASE-RELATED"/>
    <property type="match status" value="1"/>
</dbReference>
<evidence type="ECO:0000256" key="6">
    <source>
        <dbReference type="ARBA" id="ARBA00023049"/>
    </source>
</evidence>
<evidence type="ECO:0000256" key="2">
    <source>
        <dbReference type="ARBA" id="ARBA00022670"/>
    </source>
</evidence>
<name>A0ABQ5UQT5_9HYPH</name>
<organism evidence="9 10">
    <name type="scientific">Maritalea porphyrae</name>
    <dbReference type="NCBI Taxonomy" id="880732"/>
    <lineage>
        <taxon>Bacteria</taxon>
        <taxon>Pseudomonadati</taxon>
        <taxon>Pseudomonadota</taxon>
        <taxon>Alphaproteobacteria</taxon>
        <taxon>Hyphomicrobiales</taxon>
        <taxon>Devosiaceae</taxon>
        <taxon>Maritalea</taxon>
    </lineage>
</organism>
<dbReference type="Proteomes" id="UP001161405">
    <property type="component" value="Unassembled WGS sequence"/>
</dbReference>
<dbReference type="SUPFAM" id="SSF51261">
    <property type="entry name" value="Duplicated hybrid motif"/>
    <property type="match status" value="1"/>
</dbReference>
<dbReference type="EMBL" id="BSNI01000002">
    <property type="protein sequence ID" value="GLQ17502.1"/>
    <property type="molecule type" value="Genomic_DNA"/>
</dbReference>
<feature type="coiled-coil region" evidence="7">
    <location>
        <begin position="6"/>
        <end position="75"/>
    </location>
</feature>
<keyword evidence="2" id="KW-0645">Protease</keyword>
<dbReference type="InterPro" id="IPR050570">
    <property type="entry name" value="Cell_wall_metabolism_enzyme"/>
</dbReference>
<accession>A0ABQ5UQT5</accession>
<evidence type="ECO:0000313" key="10">
    <source>
        <dbReference type="Proteomes" id="UP001161405"/>
    </source>
</evidence>
<keyword evidence="10" id="KW-1185">Reference proteome</keyword>
<comment type="caution">
    <text evidence="9">The sequence shown here is derived from an EMBL/GenBank/DDBJ whole genome shotgun (WGS) entry which is preliminary data.</text>
</comment>
<sequence>MDPQTAEDARTELERVEQTINISTERIDSLRKEIADMEGDRSQQTAALIASAQRVKLAEIEVTAISERMAELRAEENSIKATLDLENSEIGTLLTALQIIGRNPPPALIVEPNNATKSARAALLLSSILPQLSNRADAIRIELDALLDIKQQVEAEETELRENLNILREEKLRIAVLIEARKEGVERASQALDAEQREAELLASRAKSLNQLLKVLEEEVQSVTEANEAARQSDETPRFDVGVQLENEAIQLALADTNRTQPAFPFELGKGHLVPPTNGVSVIEFGNNDGFGGISQGTFIVTRAEAQVVAPADGWVLYQGPYLNYGQIVILNVGQNYNILLAGLAQTNVELGQFVLMGEPVGIMGKRTISQTIATSAGNSRPTLYIELRQEGEPMDPSDWWATTRNTTQNG</sequence>
<evidence type="ECO:0000256" key="5">
    <source>
        <dbReference type="ARBA" id="ARBA00022833"/>
    </source>
</evidence>
<dbReference type="PANTHER" id="PTHR21666:SF288">
    <property type="entry name" value="CELL DIVISION PROTEIN YTFB"/>
    <property type="match status" value="1"/>
</dbReference>
<gene>
    <name evidence="9" type="ORF">GCM10007879_17510</name>
</gene>
<protein>
    <submittedName>
        <fullName evidence="9">Peptidase M23</fullName>
    </submittedName>
</protein>
<dbReference type="Pfam" id="PF01551">
    <property type="entry name" value="Peptidase_M23"/>
    <property type="match status" value="1"/>
</dbReference>
<keyword evidence="4" id="KW-0378">Hydrolase</keyword>
<evidence type="ECO:0000256" key="7">
    <source>
        <dbReference type="SAM" id="Coils"/>
    </source>
</evidence>
<comment type="cofactor">
    <cofactor evidence="1">
        <name>Zn(2+)</name>
        <dbReference type="ChEBI" id="CHEBI:29105"/>
    </cofactor>
</comment>
<dbReference type="InterPro" id="IPR016047">
    <property type="entry name" value="M23ase_b-sheet_dom"/>
</dbReference>
<reference evidence="9" key="1">
    <citation type="journal article" date="2014" name="Int. J. Syst. Evol. Microbiol.">
        <title>Complete genome of a new Firmicutes species belonging to the dominant human colonic microbiota ('Ruminococcus bicirculans') reveals two chromosomes and a selective capacity to utilize plant glucans.</title>
        <authorList>
            <consortium name="NISC Comparative Sequencing Program"/>
            <person name="Wegmann U."/>
            <person name="Louis P."/>
            <person name="Goesmann A."/>
            <person name="Henrissat B."/>
            <person name="Duncan S.H."/>
            <person name="Flint H.J."/>
        </authorList>
    </citation>
    <scope>NUCLEOTIDE SEQUENCE</scope>
    <source>
        <strain evidence="9">NBRC 107169</strain>
    </source>
</reference>
<feature type="domain" description="M23ase beta-sheet core" evidence="8">
    <location>
        <begin position="295"/>
        <end position="397"/>
    </location>
</feature>
<evidence type="ECO:0000256" key="4">
    <source>
        <dbReference type="ARBA" id="ARBA00022801"/>
    </source>
</evidence>
<evidence type="ECO:0000256" key="1">
    <source>
        <dbReference type="ARBA" id="ARBA00001947"/>
    </source>
</evidence>
<evidence type="ECO:0000313" key="9">
    <source>
        <dbReference type="EMBL" id="GLQ17502.1"/>
    </source>
</evidence>
<keyword evidence="5" id="KW-0862">Zinc</keyword>
<keyword evidence="3" id="KW-0479">Metal-binding</keyword>
<reference evidence="9" key="2">
    <citation type="submission" date="2023-01" db="EMBL/GenBank/DDBJ databases">
        <title>Draft genome sequence of Maritalea porphyrae strain NBRC 107169.</title>
        <authorList>
            <person name="Sun Q."/>
            <person name="Mori K."/>
        </authorList>
    </citation>
    <scope>NUCLEOTIDE SEQUENCE</scope>
    <source>
        <strain evidence="9">NBRC 107169</strain>
    </source>
</reference>
<dbReference type="InterPro" id="IPR011055">
    <property type="entry name" value="Dup_hybrid_motif"/>
</dbReference>
<dbReference type="CDD" id="cd12797">
    <property type="entry name" value="M23_peptidase"/>
    <property type="match status" value="1"/>
</dbReference>
<proteinExistence type="predicted"/>
<feature type="coiled-coil region" evidence="7">
    <location>
        <begin position="136"/>
        <end position="233"/>
    </location>
</feature>